<name>A0A7V8FPN5_9BURK</name>
<reference evidence="2" key="1">
    <citation type="journal article" date="2020" name="MBio">
        <title>Horizontal gene transfer to a defensive symbiont with a reduced genome amongst a multipartite beetle microbiome.</title>
        <authorList>
            <person name="Waterworth S.C."/>
            <person name="Florez L.V."/>
            <person name="Rees E.R."/>
            <person name="Hertweck C."/>
            <person name="Kaltenpoth M."/>
            <person name="Kwan J.C."/>
        </authorList>
    </citation>
    <scope>NUCLEOTIDE SEQUENCE [LARGE SCALE GENOMIC DNA]</scope>
</reference>
<dbReference type="EMBL" id="WNDQ01000017">
    <property type="protein sequence ID" value="KAF1021853.1"/>
    <property type="molecule type" value="Genomic_DNA"/>
</dbReference>
<protein>
    <submittedName>
        <fullName evidence="1">Uncharacterized protein</fullName>
    </submittedName>
</protein>
<sequence>MTDAKIAEGFLILASAVQTMLQKSGTRITRAELAERWGIHRNTLATRLAADKSLPRPGRDGKWLLSEIVEWELHRRQ</sequence>
<accession>A0A7V8FPN5</accession>
<dbReference type="Proteomes" id="UP000461670">
    <property type="component" value="Unassembled WGS sequence"/>
</dbReference>
<evidence type="ECO:0000313" key="2">
    <source>
        <dbReference type="Proteomes" id="UP000461670"/>
    </source>
</evidence>
<gene>
    <name evidence="1" type="ORF">GAK30_01542</name>
</gene>
<organism evidence="1 2">
    <name type="scientific">Paracidovorax wautersii</name>
    <dbReference type="NCBI Taxonomy" id="1177982"/>
    <lineage>
        <taxon>Bacteria</taxon>
        <taxon>Pseudomonadati</taxon>
        <taxon>Pseudomonadota</taxon>
        <taxon>Betaproteobacteria</taxon>
        <taxon>Burkholderiales</taxon>
        <taxon>Comamonadaceae</taxon>
        <taxon>Paracidovorax</taxon>
    </lineage>
</organism>
<dbReference type="AlphaFoldDB" id="A0A7V8FPN5"/>
<comment type="caution">
    <text evidence="1">The sequence shown here is derived from an EMBL/GenBank/DDBJ whole genome shotgun (WGS) entry which is preliminary data.</text>
</comment>
<proteinExistence type="predicted"/>
<evidence type="ECO:0000313" key="1">
    <source>
        <dbReference type="EMBL" id="KAF1021853.1"/>
    </source>
</evidence>